<gene>
    <name evidence="1" type="ORF">BTR14_18450</name>
</gene>
<reference evidence="1 2" key="1">
    <citation type="journal article" date="2017" name="Antonie Van Leeuwenhoek">
        <title>Rhizobium rhizosphaerae sp. nov., a novel species isolated from rice rhizosphere.</title>
        <authorList>
            <person name="Zhao J.J."/>
            <person name="Zhang J."/>
            <person name="Zhang R.J."/>
            <person name="Zhang C.W."/>
            <person name="Yin H.Q."/>
            <person name="Zhang X.X."/>
        </authorList>
    </citation>
    <scope>NUCLEOTIDE SEQUENCE [LARGE SCALE GENOMIC DNA]</scope>
    <source>
        <strain evidence="1 2">RD15</strain>
    </source>
</reference>
<protein>
    <submittedName>
        <fullName evidence="1">Uncharacterized protein</fullName>
    </submittedName>
</protein>
<evidence type="ECO:0000313" key="2">
    <source>
        <dbReference type="Proteomes" id="UP000192652"/>
    </source>
</evidence>
<keyword evidence="2" id="KW-1185">Reference proteome</keyword>
<evidence type="ECO:0000313" key="1">
    <source>
        <dbReference type="EMBL" id="OQP84612.1"/>
    </source>
</evidence>
<sequence>MRYVSDCDISKRLFSTIFHKLRLVQHATDPVATVISTDATLSAIDKLEAQISNVSIIGGGAV</sequence>
<accession>A0ABX3P8Q7</accession>
<organism evidence="1 2">
    <name type="scientific">Xaviernesmea rhizosphaerae</name>
    <dbReference type="NCBI Taxonomy" id="1672749"/>
    <lineage>
        <taxon>Bacteria</taxon>
        <taxon>Pseudomonadati</taxon>
        <taxon>Pseudomonadota</taxon>
        <taxon>Alphaproteobacteria</taxon>
        <taxon>Hyphomicrobiales</taxon>
        <taxon>Rhizobiaceae</taxon>
        <taxon>Rhizobium/Agrobacterium group</taxon>
        <taxon>Xaviernesmea</taxon>
    </lineage>
</organism>
<dbReference type="Proteomes" id="UP000192652">
    <property type="component" value="Unassembled WGS sequence"/>
</dbReference>
<dbReference type="EMBL" id="MSPX01000019">
    <property type="protein sequence ID" value="OQP84612.1"/>
    <property type="molecule type" value="Genomic_DNA"/>
</dbReference>
<comment type="caution">
    <text evidence="1">The sequence shown here is derived from an EMBL/GenBank/DDBJ whole genome shotgun (WGS) entry which is preliminary data.</text>
</comment>
<name>A0ABX3P8Q7_9HYPH</name>
<proteinExistence type="predicted"/>